<evidence type="ECO:0000313" key="14">
    <source>
        <dbReference type="EMBL" id="CAF4649930.1"/>
    </source>
</evidence>
<evidence type="ECO:0000313" key="15">
    <source>
        <dbReference type="Proteomes" id="UP000663869"/>
    </source>
</evidence>
<dbReference type="GO" id="GO:0000139">
    <property type="term" value="C:Golgi membrane"/>
    <property type="evidence" value="ECO:0007669"/>
    <property type="project" value="UniProtKB-SubCell"/>
</dbReference>
<evidence type="ECO:0000256" key="7">
    <source>
        <dbReference type="ARBA" id="ARBA00023136"/>
    </source>
</evidence>
<dbReference type="Gene3D" id="3.90.550.10">
    <property type="entry name" value="Spore Coat Polysaccharide Biosynthesis Protein SpsA, Chain A"/>
    <property type="match status" value="1"/>
</dbReference>
<accession>A0A818SU65</accession>
<evidence type="ECO:0000256" key="8">
    <source>
        <dbReference type="ARBA" id="ARBA00023316"/>
    </source>
</evidence>
<evidence type="ECO:0000256" key="2">
    <source>
        <dbReference type="ARBA" id="ARBA00022676"/>
    </source>
</evidence>
<protein>
    <recommendedName>
        <fullName evidence="10">Glucomannan synthase</fullName>
    </recommendedName>
</protein>
<evidence type="ECO:0000256" key="6">
    <source>
        <dbReference type="ARBA" id="ARBA00023034"/>
    </source>
</evidence>
<dbReference type="EMBL" id="CAJNYU010003460">
    <property type="protein sequence ID" value="CAF3674758.1"/>
    <property type="molecule type" value="Genomic_DNA"/>
</dbReference>
<dbReference type="GO" id="GO:0016757">
    <property type="term" value="F:glycosyltransferase activity"/>
    <property type="evidence" value="ECO:0007669"/>
    <property type="project" value="UniProtKB-KW"/>
</dbReference>
<keyword evidence="5 11" id="KW-1133">Transmembrane helix</keyword>
<comment type="caution">
    <text evidence="13">The sequence shown here is derived from an EMBL/GenBank/DDBJ whole genome shotgun (WGS) entry which is preliminary data.</text>
</comment>
<evidence type="ECO:0000256" key="1">
    <source>
        <dbReference type="ARBA" id="ARBA00004653"/>
    </source>
</evidence>
<keyword evidence="7 11" id="KW-0472">Membrane</keyword>
<keyword evidence="3" id="KW-0808">Transferase</keyword>
<feature type="transmembrane region" description="Helical" evidence="11">
    <location>
        <begin position="343"/>
        <end position="361"/>
    </location>
</feature>
<evidence type="ECO:0000259" key="12">
    <source>
        <dbReference type="Pfam" id="PF13632"/>
    </source>
</evidence>
<keyword evidence="2" id="KW-0328">Glycosyltransferase</keyword>
<gene>
    <name evidence="13" type="ORF">FME351_LOCUS25964</name>
    <name evidence="14" type="ORF">TSG867_LOCUS30711</name>
</gene>
<sequence length="556" mass="64208">MDHHVQQSILLHDGDFHCIFQSVISNTIVVFTILTVILQIETLFHVCCRLCSTIPVHPKLSDVLPSTACELDYPFVAIQLPMMNEIDCCESAIDCACSLDWPKSRLLIQVLDDSTDEQTKTVINKCVHRWADRGMRIKIYRRENRKGFKGGNLANGMLHIGQAAYVAIFDVDFLPTKDYLMKTLPILIQDPTVAYVQARWTFTNCKETLLTRMQEIAMNFHHKCEQDGRFRASLFWSFNGTGGVWRTSIIEQIGGWGTDTLVEDFDLSIRAYAKGWRSVYMHDVECLNELPSTVSAYLSQQHRWTSGTIQLARKQAKAIYQSRHISWHKKLYCLWCLFRPCTHLINVLSLVVIMPITIFIPQPYSYNLIHTCCKISTCLCYGMFTIDEFYLILFYIVFSSATSLNNACATISGLFNFNSAKEWTVTPKFGCESNNICLGTTLIEKHSSTLKRDENVSNALSEKNIKQSYSWRALFNIYLCKNHFRWTYQQIRIKLRSFRLYKRNFCMGAYLLVISYLAFEKRAYDTGIYIFSISIMHFSLAFGCMGRQNQQSKHII</sequence>
<feature type="transmembrane region" description="Helical" evidence="11">
    <location>
        <begin position="526"/>
        <end position="546"/>
    </location>
</feature>
<proteinExistence type="predicted"/>
<evidence type="ECO:0000256" key="4">
    <source>
        <dbReference type="ARBA" id="ARBA00022692"/>
    </source>
</evidence>
<feature type="domain" description="Glycosyltransferase 2-like" evidence="12">
    <location>
        <begin position="165"/>
        <end position="354"/>
    </location>
</feature>
<dbReference type="SUPFAM" id="SSF53448">
    <property type="entry name" value="Nucleotide-diphospho-sugar transferases"/>
    <property type="match status" value="1"/>
</dbReference>
<evidence type="ECO:0000256" key="11">
    <source>
        <dbReference type="SAM" id="Phobius"/>
    </source>
</evidence>
<dbReference type="FunFam" id="3.90.550.10:FF:000057">
    <property type="entry name" value="Glycosyltransferase-like protein, family 2"/>
    <property type="match status" value="1"/>
</dbReference>
<dbReference type="GO" id="GO:0071555">
    <property type="term" value="P:cell wall organization"/>
    <property type="evidence" value="ECO:0007669"/>
    <property type="project" value="UniProtKB-KW"/>
</dbReference>
<dbReference type="EMBL" id="CAJOBQ010005100">
    <property type="protein sequence ID" value="CAF4649930.1"/>
    <property type="molecule type" value="Genomic_DNA"/>
</dbReference>
<evidence type="ECO:0000256" key="10">
    <source>
        <dbReference type="ARBA" id="ARBA00076024"/>
    </source>
</evidence>
<comment type="subcellular location">
    <subcellularLocation>
        <location evidence="1">Golgi apparatus membrane</location>
        <topology evidence="1">Multi-pass membrane protein</topology>
    </subcellularLocation>
</comment>
<dbReference type="AlphaFoldDB" id="A0A818SU65"/>
<dbReference type="Proteomes" id="UP000663862">
    <property type="component" value="Unassembled WGS sequence"/>
</dbReference>
<evidence type="ECO:0000313" key="13">
    <source>
        <dbReference type="EMBL" id="CAF3674758.1"/>
    </source>
</evidence>
<evidence type="ECO:0000256" key="5">
    <source>
        <dbReference type="ARBA" id="ARBA00022989"/>
    </source>
</evidence>
<reference evidence="13" key="1">
    <citation type="submission" date="2021-02" db="EMBL/GenBank/DDBJ databases">
        <authorList>
            <person name="Nowell W R."/>
        </authorList>
    </citation>
    <scope>NUCLEOTIDE SEQUENCE</scope>
</reference>
<feature type="transmembrane region" description="Helical" evidence="11">
    <location>
        <begin position="368"/>
        <end position="386"/>
    </location>
</feature>
<feature type="transmembrane region" description="Helical" evidence="11">
    <location>
        <begin position="500"/>
        <end position="519"/>
    </location>
</feature>
<dbReference type="InterPro" id="IPR001173">
    <property type="entry name" value="Glyco_trans_2-like"/>
</dbReference>
<keyword evidence="8" id="KW-0961">Cell wall biogenesis/degradation</keyword>
<keyword evidence="6" id="KW-0333">Golgi apparatus</keyword>
<keyword evidence="4 11" id="KW-0812">Transmembrane</keyword>
<evidence type="ECO:0000256" key="3">
    <source>
        <dbReference type="ARBA" id="ARBA00022679"/>
    </source>
</evidence>
<comment type="function">
    <text evidence="9">Probable mannan synthase which consists of a 4-beta-mannosyltransferase activity on mannan using GDP-mannose. The beta-1,4-mannan product is the backbone for galactomannan synthesis by galactomannan galactosyltransferase. Galactomannan is a noncellulosic polysaccharides of plant cell wall.</text>
</comment>
<dbReference type="PANTHER" id="PTHR32044">
    <property type="entry name" value="GLUCOMANNAN 4-BETA-MANNOSYLTRANSFERASE 9"/>
    <property type="match status" value="1"/>
</dbReference>
<evidence type="ECO:0000256" key="9">
    <source>
        <dbReference type="ARBA" id="ARBA00056537"/>
    </source>
</evidence>
<dbReference type="PANTHER" id="PTHR32044:SF80">
    <property type="entry name" value="XYLOGLUCAN GLYCOSYLTRANSFERASE 2-RELATED"/>
    <property type="match status" value="1"/>
</dbReference>
<dbReference type="Pfam" id="PF13632">
    <property type="entry name" value="Glyco_trans_2_3"/>
    <property type="match status" value="1"/>
</dbReference>
<dbReference type="InterPro" id="IPR029044">
    <property type="entry name" value="Nucleotide-diphossugar_trans"/>
</dbReference>
<name>A0A818SU65_9BILA</name>
<dbReference type="Proteomes" id="UP000663869">
    <property type="component" value="Unassembled WGS sequence"/>
</dbReference>
<organism evidence="13 15">
    <name type="scientific">Rotaria socialis</name>
    <dbReference type="NCBI Taxonomy" id="392032"/>
    <lineage>
        <taxon>Eukaryota</taxon>
        <taxon>Metazoa</taxon>
        <taxon>Spiralia</taxon>
        <taxon>Gnathifera</taxon>
        <taxon>Rotifera</taxon>
        <taxon>Eurotatoria</taxon>
        <taxon>Bdelloidea</taxon>
        <taxon>Philodinida</taxon>
        <taxon>Philodinidae</taxon>
        <taxon>Rotaria</taxon>
    </lineage>
</organism>